<dbReference type="AlphaFoldDB" id="A0A7D5P541"/>
<dbReference type="GO" id="GO:0016891">
    <property type="term" value="F:RNA endonuclease activity producing 5'-phosphomonoesters, hydrolytic mechanism"/>
    <property type="evidence" value="ECO:0007669"/>
    <property type="project" value="TreeGrafter"/>
</dbReference>
<gene>
    <name evidence="5" type="ORF">HZS55_10490</name>
</gene>
<evidence type="ECO:0000256" key="2">
    <source>
        <dbReference type="ARBA" id="ARBA00022963"/>
    </source>
</evidence>
<dbReference type="Pfam" id="PF13091">
    <property type="entry name" value="PLDc_2"/>
    <property type="match status" value="2"/>
</dbReference>
<dbReference type="InterPro" id="IPR051406">
    <property type="entry name" value="PLD_domain"/>
</dbReference>
<proteinExistence type="predicted"/>
<dbReference type="SUPFAM" id="SSF56024">
    <property type="entry name" value="Phospholipase D/nuclease"/>
    <property type="match status" value="2"/>
</dbReference>
<dbReference type="GO" id="GO:0016042">
    <property type="term" value="P:lipid catabolic process"/>
    <property type="evidence" value="ECO:0007669"/>
    <property type="project" value="UniProtKB-KW"/>
</dbReference>
<dbReference type="EMBL" id="CP058910">
    <property type="protein sequence ID" value="QLH77702.1"/>
    <property type="molecule type" value="Genomic_DNA"/>
</dbReference>
<reference evidence="5 6" key="1">
    <citation type="submission" date="2020-07" db="EMBL/GenBank/DDBJ databases">
        <title>Halosimplex pelagicum sp. nov. and Halosimplex rubrum sp. nov., isolated from salted brown alga Laminaria, and emended description of the genus Halosimplex.</title>
        <authorList>
            <person name="Cui H."/>
        </authorList>
    </citation>
    <scope>NUCLEOTIDE SEQUENCE [LARGE SCALE GENOMIC DNA]</scope>
    <source>
        <strain evidence="5 6">R27</strain>
    </source>
</reference>
<protein>
    <submittedName>
        <fullName evidence="5">Phospholipase</fullName>
    </submittedName>
</protein>
<dbReference type="KEGG" id="hrr:HZS55_10490"/>
<organism evidence="5 6">
    <name type="scientific">Halosimplex rubrum</name>
    <dbReference type="NCBI Taxonomy" id="869889"/>
    <lineage>
        <taxon>Archaea</taxon>
        <taxon>Methanobacteriati</taxon>
        <taxon>Methanobacteriota</taxon>
        <taxon>Stenosarchaea group</taxon>
        <taxon>Halobacteria</taxon>
        <taxon>Halobacteriales</taxon>
        <taxon>Haloarculaceae</taxon>
        <taxon>Halosimplex</taxon>
    </lineage>
</organism>
<dbReference type="PROSITE" id="PS50035">
    <property type="entry name" value="PLD"/>
    <property type="match status" value="1"/>
</dbReference>
<dbReference type="Proteomes" id="UP000509667">
    <property type="component" value="Chromosome"/>
</dbReference>
<evidence type="ECO:0000313" key="6">
    <source>
        <dbReference type="Proteomes" id="UP000509667"/>
    </source>
</evidence>
<dbReference type="PANTHER" id="PTHR43856">
    <property type="entry name" value="CARDIOLIPIN HYDROLASE"/>
    <property type="match status" value="1"/>
</dbReference>
<evidence type="ECO:0000256" key="1">
    <source>
        <dbReference type="ARBA" id="ARBA00022801"/>
    </source>
</evidence>
<evidence type="ECO:0000313" key="5">
    <source>
        <dbReference type="EMBL" id="QLH77702.1"/>
    </source>
</evidence>
<dbReference type="PANTHER" id="PTHR43856:SF1">
    <property type="entry name" value="MITOCHONDRIAL CARDIOLIPIN HYDROLASE"/>
    <property type="match status" value="1"/>
</dbReference>
<evidence type="ECO:0000259" key="4">
    <source>
        <dbReference type="PROSITE" id="PS50035"/>
    </source>
</evidence>
<keyword evidence="6" id="KW-1185">Reference proteome</keyword>
<keyword evidence="2" id="KW-0442">Lipid degradation</keyword>
<dbReference type="CDD" id="cd09128">
    <property type="entry name" value="PLDc_unchar1_2"/>
    <property type="match status" value="1"/>
</dbReference>
<name>A0A7D5P541_9EURY</name>
<keyword evidence="3" id="KW-0443">Lipid metabolism</keyword>
<sequence>MSEVARIAVACLLVAGAVGPAVGAVTHGAAPSDAGDASQPSQPRIAAVYPNPVADGDRGEFVVLDVPNRTDLGDYRLSDGDGELALPDRTLGGRVAVTAAPVAVRNLTRRPVLAANGSVALANGGERLRLRRGNATVARARYREAPEGKIGRFDDRGAVTWRPLGRTNRSVAAATGGQVRAFTLPDAPGVPLEAIRGSDRRILLAGYTFTSERVARALERAERRGVDVRVLLEGEPVDGITRRQARLLDSLVDAGVTVKLLGGPHGRYAFHHPKYAVADGRAVVLTENWKPAGTGGHGSRGWGAVVSQPRIVGGLAETFRADAGWRGARPWTEVRRGRSFERAGVANGSYPSHRPPETVPVNRTRLLVAPDNAGEAVTAALDGADESIGVLQMSIDGPDQRFLRATVRAARRGVDVRVLLSGAWYVEEENRRLVEHLREVAEREDLSLAAKLAEPGDDFEKIHAKGVVIDGDRVLVGSLNWNGESIRQNREVVLSLEGEAVGEYYRGAFEADWGGASGDRSLPVGIVAGVAGCLVLATLVARRIDFGENVGVRG</sequence>
<accession>A0A7D5P541</accession>
<dbReference type="Gene3D" id="3.30.870.10">
    <property type="entry name" value="Endonuclease Chain A"/>
    <property type="match status" value="2"/>
</dbReference>
<evidence type="ECO:0000256" key="3">
    <source>
        <dbReference type="ARBA" id="ARBA00023098"/>
    </source>
</evidence>
<dbReference type="InterPro" id="IPR025202">
    <property type="entry name" value="PLD-like_dom"/>
</dbReference>
<dbReference type="SMART" id="SM00155">
    <property type="entry name" value="PLDc"/>
    <property type="match status" value="2"/>
</dbReference>
<keyword evidence="1" id="KW-0378">Hydrolase</keyword>
<dbReference type="InterPro" id="IPR001736">
    <property type="entry name" value="PLipase_D/transphosphatidylase"/>
</dbReference>
<dbReference type="OrthoDB" id="31343at2157"/>
<feature type="domain" description="PLD phosphodiesterase" evidence="4">
    <location>
        <begin position="458"/>
        <end position="485"/>
    </location>
</feature>
<dbReference type="RefSeq" id="WP_179911623.1">
    <property type="nucleotide sequence ID" value="NZ_CP058910.1"/>
</dbReference>
<dbReference type="GeneID" id="56078295"/>